<keyword evidence="6" id="KW-1185">Reference proteome</keyword>
<evidence type="ECO:0000256" key="4">
    <source>
        <dbReference type="HAMAP-Rule" id="MF_01681"/>
    </source>
</evidence>
<reference evidence="6" key="1">
    <citation type="submission" date="2023-07" db="EMBL/GenBank/DDBJ databases">
        <title>30 novel species of actinomycetes from the DSMZ collection.</title>
        <authorList>
            <person name="Nouioui I."/>
        </authorList>
    </citation>
    <scope>NUCLEOTIDE SEQUENCE [LARGE SCALE GENOMIC DNA]</scope>
    <source>
        <strain evidence="6">DSM 44915</strain>
    </source>
</reference>
<dbReference type="PANTHER" id="PTHR20371">
    <property type="entry name" value="ENOLASE-PHOSPHATASE E1"/>
    <property type="match status" value="1"/>
</dbReference>
<keyword evidence="3 4" id="KW-0486">Methionine biosynthesis</keyword>
<accession>A0ABU2JWT2</accession>
<evidence type="ECO:0000256" key="3">
    <source>
        <dbReference type="ARBA" id="ARBA00023167"/>
    </source>
</evidence>
<comment type="cofactor">
    <cofactor evidence="4">
        <name>Mg(2+)</name>
        <dbReference type="ChEBI" id="CHEBI:18420"/>
    </cofactor>
    <text evidence="4">Binds 1 Mg(2+) ion per subunit.</text>
</comment>
<keyword evidence="4" id="KW-0479">Metal-binding</keyword>
<dbReference type="Gene3D" id="3.40.50.1000">
    <property type="entry name" value="HAD superfamily/HAD-like"/>
    <property type="match status" value="1"/>
</dbReference>
<dbReference type="InterPro" id="IPR023214">
    <property type="entry name" value="HAD_sf"/>
</dbReference>
<keyword evidence="2 4" id="KW-0378">Hydrolase</keyword>
<dbReference type="Proteomes" id="UP001183410">
    <property type="component" value="Unassembled WGS sequence"/>
</dbReference>
<comment type="similarity">
    <text evidence="4">Belongs to the HAD-like hydrolase superfamily. MasA/MtnC family.</text>
</comment>
<evidence type="ECO:0000313" key="6">
    <source>
        <dbReference type="Proteomes" id="UP001183410"/>
    </source>
</evidence>
<dbReference type="GO" id="GO:0043874">
    <property type="term" value="F:acireductone synthase activity"/>
    <property type="evidence" value="ECO:0007669"/>
    <property type="project" value="UniProtKB-EC"/>
</dbReference>
<dbReference type="NCBIfam" id="TIGR01691">
    <property type="entry name" value="enolase-ppase"/>
    <property type="match status" value="1"/>
</dbReference>
<dbReference type="EC" id="3.1.3.77" evidence="4"/>
<comment type="caution">
    <text evidence="5">The sequence shown here is derived from an EMBL/GenBank/DDBJ whole genome shotgun (WGS) entry which is preliminary data.</text>
</comment>
<dbReference type="InterPro" id="IPR023943">
    <property type="entry name" value="Enolase-ppase_E1"/>
</dbReference>
<dbReference type="SUPFAM" id="SSF56784">
    <property type="entry name" value="HAD-like"/>
    <property type="match status" value="1"/>
</dbReference>
<evidence type="ECO:0000256" key="1">
    <source>
        <dbReference type="ARBA" id="ARBA00022605"/>
    </source>
</evidence>
<dbReference type="InterPro" id="IPR036412">
    <property type="entry name" value="HAD-like_sf"/>
</dbReference>
<comment type="subunit">
    <text evidence="4">Monomer.</text>
</comment>
<name>A0ABU2JWT2_9ACTN</name>
<evidence type="ECO:0000256" key="2">
    <source>
        <dbReference type="ARBA" id="ARBA00022801"/>
    </source>
</evidence>
<comment type="pathway">
    <text evidence="4">Amino-acid biosynthesis; L-methionine biosynthesis via salvage pathway; L-methionine from S-methyl-5-thio-alpha-D-ribose 1-phosphate: step 4/6.</text>
</comment>
<dbReference type="Pfam" id="PF00702">
    <property type="entry name" value="Hydrolase"/>
    <property type="match status" value="1"/>
</dbReference>
<evidence type="ECO:0000313" key="5">
    <source>
        <dbReference type="EMBL" id="MDT0269456.1"/>
    </source>
</evidence>
<dbReference type="SFLD" id="SFLDS00003">
    <property type="entry name" value="Haloacid_Dehalogenase"/>
    <property type="match status" value="1"/>
</dbReference>
<comment type="catalytic activity">
    <reaction evidence="4">
        <text>5-methylsulfanyl-2,3-dioxopentyl phosphate + H2O = 1,2-dihydroxy-5-(methylsulfanyl)pent-1-en-3-one + phosphate</text>
        <dbReference type="Rhea" id="RHEA:21700"/>
        <dbReference type="ChEBI" id="CHEBI:15377"/>
        <dbReference type="ChEBI" id="CHEBI:43474"/>
        <dbReference type="ChEBI" id="CHEBI:49252"/>
        <dbReference type="ChEBI" id="CHEBI:58828"/>
        <dbReference type="EC" id="3.1.3.77"/>
    </reaction>
</comment>
<proteinExistence type="inferred from homology"/>
<dbReference type="SFLD" id="SFLDG01133">
    <property type="entry name" value="C1.5.4:_Enolase-phosphatase_Li"/>
    <property type="match status" value="1"/>
</dbReference>
<sequence length="242" mass="26011">MTGHRERAACVVLDIEGTTSATGYVVEVLYPYSRARFGALLTERADHPEVRRAVAAVRAELGEPAAGPARIEAVLAGWLAEDRKATPLKSLQGLLWSEGFARGELVAHFYPDVPPALRRWRAAGLDLHVYSSGSVAAQRAWFGHAAGGSLLELVGRCYDTENAGPKLEADSYRRIADDLGLPGERILFLSDRAGELDAARAAGWRAVGVRRPGEPHYRAGVGDHPAVRDFSALTVRPPAVVG</sequence>
<dbReference type="EMBL" id="JAVREO010000017">
    <property type="protein sequence ID" value="MDT0269456.1"/>
    <property type="molecule type" value="Genomic_DNA"/>
</dbReference>
<comment type="pathway">
    <text evidence="4">Amino-acid biosynthesis; L-methionine biosynthesis via salvage pathway; L-methionine from S-methyl-5-thio-alpha-D-ribose 1-phosphate: step 3/6.</text>
</comment>
<dbReference type="Gene3D" id="1.10.720.60">
    <property type="match status" value="1"/>
</dbReference>
<organism evidence="5 6">
    <name type="scientific">Streptomyces chisholmiae</name>
    <dbReference type="NCBI Taxonomy" id="3075540"/>
    <lineage>
        <taxon>Bacteria</taxon>
        <taxon>Bacillati</taxon>
        <taxon>Actinomycetota</taxon>
        <taxon>Actinomycetes</taxon>
        <taxon>Kitasatosporales</taxon>
        <taxon>Streptomycetaceae</taxon>
        <taxon>Streptomyces</taxon>
    </lineage>
</organism>
<dbReference type="HAMAP" id="MF_01681">
    <property type="entry name" value="Salvage_MtnC"/>
    <property type="match status" value="1"/>
</dbReference>
<dbReference type="SFLD" id="SFLDG01129">
    <property type="entry name" value="C1.5:_HAD__Beta-PGM__Phosphata"/>
    <property type="match status" value="1"/>
</dbReference>
<dbReference type="CDD" id="cd01629">
    <property type="entry name" value="HAD_EP"/>
    <property type="match status" value="1"/>
</dbReference>
<gene>
    <name evidence="4 5" type="primary">mtnC</name>
    <name evidence="5" type="ORF">RM844_24545</name>
</gene>
<keyword evidence="4" id="KW-0460">Magnesium</keyword>
<dbReference type="PANTHER" id="PTHR20371:SF1">
    <property type="entry name" value="ENOLASE-PHOSPHATASE E1"/>
    <property type="match status" value="1"/>
</dbReference>
<comment type="function">
    <text evidence="4">Bifunctional enzyme that catalyzes the enolization of 2,3-diketo-5-methylthiopentyl-1-phosphate (DK-MTP-1-P) into the intermediate 2-hydroxy-3-keto-5-methylthiopentenyl-1-phosphate (HK-MTPenyl-1-P), which is then dephosphorylated to form the acireductone 1,2-dihydroxy-3-keto-5-methylthiopentene (DHK-MTPene).</text>
</comment>
<keyword evidence="1 4" id="KW-0028">Amino-acid biosynthesis</keyword>
<dbReference type="RefSeq" id="WP_311669539.1">
    <property type="nucleotide sequence ID" value="NZ_JAVREO010000017.1"/>
</dbReference>
<protein>
    <recommendedName>
        <fullName evidence="4">Enolase-phosphatase E1</fullName>
        <ecNumber evidence="4">3.1.3.77</ecNumber>
    </recommendedName>
    <alternativeName>
        <fullName evidence="4">2,3-diketo-5-methylthio-1-phosphopentane phosphatase</fullName>
    </alternativeName>
</protein>